<reference evidence="3 4" key="1">
    <citation type="submission" date="2020-09" db="EMBL/GenBank/DDBJ databases">
        <title>TT11 complete genome.</title>
        <authorList>
            <person name="Wu Z."/>
        </authorList>
    </citation>
    <scope>NUCLEOTIDE SEQUENCE [LARGE SCALE GENOMIC DNA]</scope>
    <source>
        <strain evidence="3 4">TT11</strain>
    </source>
</reference>
<feature type="signal peptide" evidence="1">
    <location>
        <begin position="1"/>
        <end position="22"/>
    </location>
</feature>
<dbReference type="InterPro" id="IPR025665">
    <property type="entry name" value="Beta-barrel_OMP_2"/>
</dbReference>
<dbReference type="Proteomes" id="UP000600588">
    <property type="component" value="Unassembled WGS sequence"/>
</dbReference>
<evidence type="ECO:0000256" key="1">
    <source>
        <dbReference type="SAM" id="SignalP"/>
    </source>
</evidence>
<name>A0A8J6Q2C7_9FLAO</name>
<keyword evidence="4" id="KW-1185">Reference proteome</keyword>
<proteinExistence type="predicted"/>
<accession>A0A8J6Q2C7</accession>
<sequence length="234" mass="27419">MYKRHLILLVAIISQVVSVVQAQVLEQTKVIDSLYKEDQFYLGVTYNFFGKTPEDFQQNGISNGLFIGIMKDMPLNKRRNVAIALGLGYGTNTYNNNLYLSRDNNQSLDDNIILDGDTYTRNKYTNHYVEIPFEFRWRTSTPEVYKFWRVYPGIKFGYMFNNRFKYRGDLGNVEYQNLKLFEKFQYGLTLSTGYNTWNLHLYYALTPIISEDTKINGENIDLNSIKVGLIFYVL</sequence>
<keyword evidence="1" id="KW-0732">Signal</keyword>
<dbReference type="EMBL" id="JACVXB010000009">
    <property type="protein sequence ID" value="MBD0833527.1"/>
    <property type="molecule type" value="Genomic_DNA"/>
</dbReference>
<dbReference type="Pfam" id="PF13568">
    <property type="entry name" value="OMP_b-brl_2"/>
    <property type="match status" value="1"/>
</dbReference>
<dbReference type="RefSeq" id="WP_188231308.1">
    <property type="nucleotide sequence ID" value="NZ_JACVXB010000009.1"/>
</dbReference>
<feature type="domain" description="Outer membrane protein beta-barrel" evidence="2">
    <location>
        <begin position="28"/>
        <end position="209"/>
    </location>
</feature>
<evidence type="ECO:0000259" key="2">
    <source>
        <dbReference type="Pfam" id="PF13568"/>
    </source>
</evidence>
<gene>
    <name evidence="3" type="ORF">ICJ83_15435</name>
</gene>
<comment type="caution">
    <text evidence="3">The sequence shown here is derived from an EMBL/GenBank/DDBJ whole genome shotgun (WGS) entry which is preliminary data.</text>
</comment>
<evidence type="ECO:0000313" key="4">
    <source>
        <dbReference type="Proteomes" id="UP000600588"/>
    </source>
</evidence>
<evidence type="ECO:0000313" key="3">
    <source>
        <dbReference type="EMBL" id="MBD0833527.1"/>
    </source>
</evidence>
<protein>
    <submittedName>
        <fullName evidence="3">PorT family protein</fullName>
    </submittedName>
</protein>
<organism evidence="3 4">
    <name type="scientific">Aestuariibaculum sediminum</name>
    <dbReference type="NCBI Taxonomy" id="2770637"/>
    <lineage>
        <taxon>Bacteria</taxon>
        <taxon>Pseudomonadati</taxon>
        <taxon>Bacteroidota</taxon>
        <taxon>Flavobacteriia</taxon>
        <taxon>Flavobacteriales</taxon>
        <taxon>Flavobacteriaceae</taxon>
    </lineage>
</organism>
<feature type="chain" id="PRO_5035165917" evidence="1">
    <location>
        <begin position="23"/>
        <end position="234"/>
    </location>
</feature>
<dbReference type="AlphaFoldDB" id="A0A8J6Q2C7"/>